<feature type="region of interest" description="Disordered" evidence="1">
    <location>
        <begin position="97"/>
        <end position="123"/>
    </location>
</feature>
<dbReference type="EMBL" id="BAAABM010000037">
    <property type="protein sequence ID" value="GAA0348775.1"/>
    <property type="molecule type" value="Genomic_DNA"/>
</dbReference>
<evidence type="ECO:0000256" key="1">
    <source>
        <dbReference type="SAM" id="MobiDB-lite"/>
    </source>
</evidence>
<dbReference type="Proteomes" id="UP001501822">
    <property type="component" value="Unassembled WGS sequence"/>
</dbReference>
<comment type="caution">
    <text evidence="2">The sequence shown here is derived from an EMBL/GenBank/DDBJ whole genome shotgun (WGS) entry which is preliminary data.</text>
</comment>
<gene>
    <name evidence="2" type="ORF">GCM10010151_43140</name>
</gene>
<name>A0ABN0WWT3_9ACTN</name>
<accession>A0ABN0WWT3</accession>
<evidence type="ECO:0000313" key="2">
    <source>
        <dbReference type="EMBL" id="GAA0348775.1"/>
    </source>
</evidence>
<protein>
    <submittedName>
        <fullName evidence="2">Uncharacterized protein</fullName>
    </submittedName>
</protein>
<organism evidence="2 3">
    <name type="scientific">Actinoallomurus spadix</name>
    <dbReference type="NCBI Taxonomy" id="79912"/>
    <lineage>
        <taxon>Bacteria</taxon>
        <taxon>Bacillati</taxon>
        <taxon>Actinomycetota</taxon>
        <taxon>Actinomycetes</taxon>
        <taxon>Streptosporangiales</taxon>
        <taxon>Thermomonosporaceae</taxon>
        <taxon>Actinoallomurus</taxon>
    </lineage>
</organism>
<evidence type="ECO:0000313" key="3">
    <source>
        <dbReference type="Proteomes" id="UP001501822"/>
    </source>
</evidence>
<keyword evidence="3" id="KW-1185">Reference proteome</keyword>
<sequence>MLKKWITRHSDLMKAVGAPHGTSLTVDQVISGGLTGLLAMTPAPPAVRAAAFRALASLPEVRNLGRVDGGQGLLITDNGATIKLVLDPATSRIRSSTYTGKGEKVTGGDTVDAAEWTNVGPPR</sequence>
<reference evidence="2 3" key="1">
    <citation type="journal article" date="2019" name="Int. J. Syst. Evol. Microbiol.">
        <title>The Global Catalogue of Microorganisms (GCM) 10K type strain sequencing project: providing services to taxonomists for standard genome sequencing and annotation.</title>
        <authorList>
            <consortium name="The Broad Institute Genomics Platform"/>
            <consortium name="The Broad Institute Genome Sequencing Center for Infectious Disease"/>
            <person name="Wu L."/>
            <person name="Ma J."/>
        </authorList>
    </citation>
    <scope>NUCLEOTIDE SEQUENCE [LARGE SCALE GENOMIC DNA]</scope>
    <source>
        <strain evidence="2 3">JCM 3146</strain>
    </source>
</reference>
<proteinExistence type="predicted"/>